<dbReference type="Proteomes" id="UP000023435">
    <property type="component" value="Unassembled WGS sequence"/>
</dbReference>
<proteinExistence type="predicted"/>
<evidence type="ECO:0000313" key="2">
    <source>
        <dbReference type="EMBL" id="KWS05523.1"/>
    </source>
</evidence>
<comment type="caution">
    <text evidence="2">The sequence shown here is derived from an EMBL/GenBank/DDBJ whole genome shotgun (WGS) entry which is preliminary data.</text>
</comment>
<dbReference type="RefSeq" id="WP_153019084.1">
    <property type="nucleotide sequence ID" value="NZ_JAJA02000001.1"/>
</dbReference>
<dbReference type="OrthoDB" id="5976043at2"/>
<sequence length="122" mass="13055">MDPISLEELALLDVLQRIDQGQPLTRHSRALHDRLISTALVEVGLIVPGEEPGLQLTDAGVERCKSLRHRVAADTEALQVLREREEAGAPSPAQTDVARSGLSQIGRGDDADSVTIDLSQAG</sequence>
<dbReference type="EMBL" id="JAJA02000001">
    <property type="protein sequence ID" value="KWS05523.1"/>
    <property type="molecule type" value="Genomic_DNA"/>
</dbReference>
<gene>
    <name evidence="2" type="ORF">AZ78_3075</name>
</gene>
<keyword evidence="3" id="KW-1185">Reference proteome</keyword>
<accession>A0A120AH27</accession>
<protein>
    <submittedName>
        <fullName evidence="2">Uncharacterized protein</fullName>
    </submittedName>
</protein>
<feature type="region of interest" description="Disordered" evidence="1">
    <location>
        <begin position="84"/>
        <end position="122"/>
    </location>
</feature>
<name>A0A120AH27_9GAMM</name>
<evidence type="ECO:0000313" key="3">
    <source>
        <dbReference type="Proteomes" id="UP000023435"/>
    </source>
</evidence>
<evidence type="ECO:0000256" key="1">
    <source>
        <dbReference type="SAM" id="MobiDB-lite"/>
    </source>
</evidence>
<dbReference type="AlphaFoldDB" id="A0A120AH27"/>
<reference evidence="2 3" key="1">
    <citation type="journal article" date="2014" name="Genome Announc.">
        <title>Draft Genome Sequence of Lysobacter capsici AZ78, a Bacterium Antagonistic to Plant-Pathogenic Oomycetes.</title>
        <authorList>
            <person name="Puopolo G."/>
            <person name="Sonego P."/>
            <person name="Engelen K."/>
            <person name="Pertot I."/>
        </authorList>
    </citation>
    <scope>NUCLEOTIDE SEQUENCE [LARGE SCALE GENOMIC DNA]</scope>
    <source>
        <strain evidence="2 3">AZ78</strain>
    </source>
</reference>
<organism evidence="2 3">
    <name type="scientific">Lysobacter capsici AZ78</name>
    <dbReference type="NCBI Taxonomy" id="1444315"/>
    <lineage>
        <taxon>Bacteria</taxon>
        <taxon>Pseudomonadati</taxon>
        <taxon>Pseudomonadota</taxon>
        <taxon>Gammaproteobacteria</taxon>
        <taxon>Lysobacterales</taxon>
        <taxon>Lysobacteraceae</taxon>
        <taxon>Lysobacter</taxon>
    </lineage>
</organism>